<keyword evidence="3" id="KW-1185">Reference proteome</keyword>
<evidence type="ECO:0000313" key="3">
    <source>
        <dbReference type="Proteomes" id="UP000237105"/>
    </source>
</evidence>
<proteinExistence type="predicted"/>
<accession>A0A2P5CAA1</accession>
<dbReference type="AlphaFoldDB" id="A0A2P5CAA1"/>
<evidence type="ECO:0000256" key="1">
    <source>
        <dbReference type="SAM" id="Phobius"/>
    </source>
</evidence>
<keyword evidence="1" id="KW-0472">Membrane</keyword>
<organism evidence="2 3">
    <name type="scientific">Parasponia andersonii</name>
    <name type="common">Sponia andersonii</name>
    <dbReference type="NCBI Taxonomy" id="3476"/>
    <lineage>
        <taxon>Eukaryota</taxon>
        <taxon>Viridiplantae</taxon>
        <taxon>Streptophyta</taxon>
        <taxon>Embryophyta</taxon>
        <taxon>Tracheophyta</taxon>
        <taxon>Spermatophyta</taxon>
        <taxon>Magnoliopsida</taxon>
        <taxon>eudicotyledons</taxon>
        <taxon>Gunneridae</taxon>
        <taxon>Pentapetalae</taxon>
        <taxon>rosids</taxon>
        <taxon>fabids</taxon>
        <taxon>Rosales</taxon>
        <taxon>Cannabaceae</taxon>
        <taxon>Parasponia</taxon>
    </lineage>
</organism>
<keyword evidence="1" id="KW-1133">Transmembrane helix</keyword>
<dbReference type="OrthoDB" id="10553147at2759"/>
<keyword evidence="1" id="KW-0812">Transmembrane</keyword>
<comment type="caution">
    <text evidence="2">The sequence shown here is derived from an EMBL/GenBank/DDBJ whole genome shotgun (WGS) entry which is preliminary data.</text>
</comment>
<feature type="transmembrane region" description="Helical" evidence="1">
    <location>
        <begin position="65"/>
        <end position="84"/>
    </location>
</feature>
<evidence type="ECO:0000313" key="2">
    <source>
        <dbReference type="EMBL" id="PON57951.1"/>
    </source>
</evidence>
<name>A0A2P5CAA1_PARAD</name>
<dbReference type="EMBL" id="JXTB01000154">
    <property type="protein sequence ID" value="PON57951.1"/>
    <property type="molecule type" value="Genomic_DNA"/>
</dbReference>
<feature type="non-terminal residue" evidence="2">
    <location>
        <position position="1"/>
    </location>
</feature>
<feature type="transmembrane region" description="Helical" evidence="1">
    <location>
        <begin position="91"/>
        <end position="111"/>
    </location>
</feature>
<reference evidence="3" key="1">
    <citation type="submission" date="2016-06" db="EMBL/GenBank/DDBJ databases">
        <title>Parallel loss of symbiosis genes in relatives of nitrogen-fixing non-legume Parasponia.</title>
        <authorList>
            <person name="Van Velzen R."/>
            <person name="Holmer R."/>
            <person name="Bu F."/>
            <person name="Rutten L."/>
            <person name="Van Zeijl A."/>
            <person name="Liu W."/>
            <person name="Santuari L."/>
            <person name="Cao Q."/>
            <person name="Sharma T."/>
            <person name="Shen D."/>
            <person name="Roswanjaya Y."/>
            <person name="Wardhani T."/>
            <person name="Kalhor M.S."/>
            <person name="Jansen J."/>
            <person name="Van den Hoogen J."/>
            <person name="Gungor B."/>
            <person name="Hartog M."/>
            <person name="Hontelez J."/>
            <person name="Verver J."/>
            <person name="Yang W.-C."/>
            <person name="Schijlen E."/>
            <person name="Repin R."/>
            <person name="Schilthuizen M."/>
            <person name="Schranz E."/>
            <person name="Heidstra R."/>
            <person name="Miyata K."/>
            <person name="Fedorova E."/>
            <person name="Kohlen W."/>
            <person name="Bisseling T."/>
            <person name="Smit S."/>
            <person name="Geurts R."/>
        </authorList>
    </citation>
    <scope>NUCLEOTIDE SEQUENCE [LARGE SCALE GENOMIC DNA]</scope>
    <source>
        <strain evidence="3">cv. WU1-14</strain>
    </source>
</reference>
<gene>
    <name evidence="2" type="ORF">PanWU01x14_170410</name>
</gene>
<sequence>FASHIYKITPHCLIYGGTERVRRRDQKLASASTAELRRDQSVSESFVQTIDRLYIWIEESGQSPIIVSIITLVLLLLLFLLLLITNHSFYSSLRTILFLYMYVFVYVLVYIA</sequence>
<protein>
    <submittedName>
        <fullName evidence="2">Uncharacterized protein</fullName>
    </submittedName>
</protein>
<dbReference type="Proteomes" id="UP000237105">
    <property type="component" value="Unassembled WGS sequence"/>
</dbReference>